<protein>
    <submittedName>
        <fullName evidence="4">ParB-like partition proteins</fullName>
    </submittedName>
</protein>
<dbReference type="Pfam" id="PF02195">
    <property type="entry name" value="ParB_N"/>
    <property type="match status" value="1"/>
</dbReference>
<dbReference type="SUPFAM" id="SSF109709">
    <property type="entry name" value="KorB DNA-binding domain-like"/>
    <property type="match status" value="1"/>
</dbReference>
<dbReference type="InterPro" id="IPR004437">
    <property type="entry name" value="ParB/RepB/Spo0J"/>
</dbReference>
<dbReference type="KEGG" id="pna:Pnap_4692"/>
<dbReference type="InterPro" id="IPR050336">
    <property type="entry name" value="Chromosome_partition/occlusion"/>
</dbReference>
<dbReference type="SMART" id="SM00470">
    <property type="entry name" value="ParB"/>
    <property type="match status" value="1"/>
</dbReference>
<name>A1VWS9_POLNA</name>
<reference evidence="5" key="1">
    <citation type="journal article" date="2009" name="Environ. Microbiol.">
        <title>The genome of Polaromonas naphthalenivorans strain CJ2, isolated from coal tar-contaminated sediment, reveals physiological and metabolic versatility and evolution through extensive horizontal gene transfer.</title>
        <authorList>
            <person name="Yagi J.M."/>
            <person name="Sims D."/>
            <person name="Brettin T."/>
            <person name="Bruce D."/>
            <person name="Madsen E.L."/>
        </authorList>
    </citation>
    <scope>NUCLEOTIDE SEQUENCE [LARGE SCALE GENOMIC DNA]</scope>
    <source>
        <strain evidence="5">CJ2</strain>
        <plasmid evidence="5">Plasmid pPNAP04</plasmid>
    </source>
</reference>
<dbReference type="CDD" id="cd16405">
    <property type="entry name" value="RepB_like_N"/>
    <property type="match status" value="1"/>
</dbReference>
<comment type="similarity">
    <text evidence="1">Belongs to the ParB family.</text>
</comment>
<proteinExistence type="inferred from homology"/>
<sequence length="337" mass="37055">MAIAGQGVIMSKLSEKFAAGKKALAERQSAEAKDSTSPPSSFARAAGPLHGSVSTMKIDLLKAEIDALKAAKPVMKIHPSEIKASAWVNRHQDSFEVPEFAAFKAEIESAAGNIQPIKVRPLKSADTSGGAKYEIVFGHRRHRACLELGIEVNVIVDDIDEKTMFVEMDRENRERADLRPFEQGLMYARALDSGLFSSLRKLSEEIGADPTNISKAVSLARLPEPILDSFESRLDIQYRWASDLKAALEKEPELILARAADIKKQRSSGNHLSSQSAFNLLVGKVSSSSKPVARKVTVGKRVLTITERDKMITYEFDTLGREKLSKIEKFIASVMAE</sequence>
<geneLocation type="plasmid" evidence="4 5">
    <name>pPNAP04</name>
</geneLocation>
<dbReference type="InterPro" id="IPR003115">
    <property type="entry name" value="ParB_N"/>
</dbReference>
<dbReference type="Gene3D" id="1.10.10.2830">
    <property type="match status" value="1"/>
</dbReference>
<feature type="compositionally biased region" description="Basic and acidic residues" evidence="2">
    <location>
        <begin position="24"/>
        <end position="34"/>
    </location>
</feature>
<dbReference type="GO" id="GO:0007059">
    <property type="term" value="P:chromosome segregation"/>
    <property type="evidence" value="ECO:0007669"/>
    <property type="project" value="TreeGrafter"/>
</dbReference>
<dbReference type="NCBIfam" id="TIGR00180">
    <property type="entry name" value="parB_part"/>
    <property type="match status" value="1"/>
</dbReference>
<keyword evidence="5" id="KW-1185">Reference proteome</keyword>
<dbReference type="GO" id="GO:0005694">
    <property type="term" value="C:chromosome"/>
    <property type="evidence" value="ECO:0007669"/>
    <property type="project" value="TreeGrafter"/>
</dbReference>
<dbReference type="InterPro" id="IPR037972">
    <property type="entry name" value="RepB_N"/>
</dbReference>
<dbReference type="Proteomes" id="UP000000644">
    <property type="component" value="Plasmid pPNAP04"/>
</dbReference>
<dbReference type="GO" id="GO:0003677">
    <property type="term" value="F:DNA binding"/>
    <property type="evidence" value="ECO:0007669"/>
    <property type="project" value="InterPro"/>
</dbReference>
<dbReference type="EMBL" id="CP000533">
    <property type="protein sequence ID" value="ABM40107.1"/>
    <property type="molecule type" value="Genomic_DNA"/>
</dbReference>
<dbReference type="PANTHER" id="PTHR33375">
    <property type="entry name" value="CHROMOSOME-PARTITIONING PROTEIN PARB-RELATED"/>
    <property type="match status" value="1"/>
</dbReference>
<evidence type="ECO:0000259" key="3">
    <source>
        <dbReference type="SMART" id="SM00470"/>
    </source>
</evidence>
<accession>A1VWS9</accession>
<evidence type="ECO:0000256" key="2">
    <source>
        <dbReference type="SAM" id="MobiDB-lite"/>
    </source>
</evidence>
<dbReference type="AlphaFoldDB" id="A1VWS9"/>
<gene>
    <name evidence="4" type="ordered locus">Pnap_4692</name>
</gene>
<evidence type="ECO:0000256" key="1">
    <source>
        <dbReference type="ARBA" id="ARBA00006295"/>
    </source>
</evidence>
<dbReference type="InterPro" id="IPR036086">
    <property type="entry name" value="ParB/Sulfiredoxin_sf"/>
</dbReference>
<evidence type="ECO:0000313" key="4">
    <source>
        <dbReference type="EMBL" id="ABM40107.1"/>
    </source>
</evidence>
<evidence type="ECO:0000313" key="5">
    <source>
        <dbReference type="Proteomes" id="UP000000644"/>
    </source>
</evidence>
<keyword evidence="4" id="KW-0614">Plasmid</keyword>
<dbReference type="Gene3D" id="3.90.1530.10">
    <property type="entry name" value="Conserved hypothetical protein from pyrococcus furiosus pfu- 392566-001, ParB domain"/>
    <property type="match status" value="1"/>
</dbReference>
<dbReference type="SUPFAM" id="SSF110849">
    <property type="entry name" value="ParB/Sulfiredoxin"/>
    <property type="match status" value="1"/>
</dbReference>
<organism evidence="4 5">
    <name type="scientific">Polaromonas naphthalenivorans (strain CJ2)</name>
    <dbReference type="NCBI Taxonomy" id="365044"/>
    <lineage>
        <taxon>Bacteria</taxon>
        <taxon>Pseudomonadati</taxon>
        <taxon>Pseudomonadota</taxon>
        <taxon>Betaproteobacteria</taxon>
        <taxon>Burkholderiales</taxon>
        <taxon>Comamonadaceae</taxon>
        <taxon>Polaromonas</taxon>
    </lineage>
</organism>
<feature type="region of interest" description="Disordered" evidence="2">
    <location>
        <begin position="24"/>
        <end position="48"/>
    </location>
</feature>
<dbReference type="HOGENOM" id="CLU_066016_0_0_4"/>
<feature type="domain" description="ParB-like N-terminal" evidence="3">
    <location>
        <begin position="75"/>
        <end position="173"/>
    </location>
</feature>
<dbReference type="PANTHER" id="PTHR33375:SF1">
    <property type="entry name" value="CHROMOSOME-PARTITIONING PROTEIN PARB-RELATED"/>
    <property type="match status" value="1"/>
</dbReference>